<reference evidence="3" key="1">
    <citation type="submission" date="2018-11" db="EMBL/GenBank/DDBJ databases">
        <title>Phylogenetic, genomic, and biogeographic characterization of a novel and ubiquitous marine invertebrate-associated Rickettsiales parasite, Candidatus Marinoinvertebrata rohwerii, gen. nov., sp. nov.</title>
        <authorList>
            <person name="Klinges J.G."/>
            <person name="Rosales S.M."/>
            <person name="Mcminds R."/>
            <person name="Shaver E.C."/>
            <person name="Shantz A."/>
            <person name="Peters E.C."/>
            <person name="Burkepile D.E."/>
            <person name="Silliman B.R."/>
            <person name="Vega Thurber R.L."/>
        </authorList>
    </citation>
    <scope>NUCLEOTIDE SEQUENCE [LARGE SCALE GENOMIC DNA]</scope>
    <source>
        <strain evidence="3">a_cerv_44</strain>
    </source>
</reference>
<feature type="transmembrane region" description="Helical" evidence="1">
    <location>
        <begin position="6"/>
        <end position="27"/>
    </location>
</feature>
<sequence>MFKFIFLTLWNILISTLVCLVIIKFLLHSAVQNEFNNFKENLETKAQNKYKEIKQKHLSKSNFKNLKKKIFD</sequence>
<evidence type="ECO:0000313" key="3">
    <source>
        <dbReference type="Proteomes" id="UP000279470"/>
    </source>
</evidence>
<keyword evidence="1" id="KW-0472">Membrane</keyword>
<dbReference type="Proteomes" id="UP000279470">
    <property type="component" value="Unassembled WGS sequence"/>
</dbReference>
<keyword evidence="3" id="KW-1185">Reference proteome</keyword>
<keyword evidence="1" id="KW-1133">Transmembrane helix</keyword>
<dbReference type="RefSeq" id="WP_126044799.1">
    <property type="nucleotide sequence ID" value="NZ_RXFM01000044.1"/>
</dbReference>
<evidence type="ECO:0000256" key="1">
    <source>
        <dbReference type="SAM" id="Phobius"/>
    </source>
</evidence>
<keyword evidence="1" id="KW-0812">Transmembrane</keyword>
<evidence type="ECO:0000313" key="2">
    <source>
        <dbReference type="EMBL" id="RST66239.1"/>
    </source>
</evidence>
<proteinExistence type="predicted"/>
<protein>
    <submittedName>
        <fullName evidence="2">Uncharacterized protein</fullName>
    </submittedName>
</protein>
<accession>A0A3S0FNK7</accession>
<dbReference type="AlphaFoldDB" id="A0A3S0FNK7"/>
<organism evidence="2 3">
    <name type="scientific">Candidatus Aquarickettsia rohweri</name>
    <dbReference type="NCBI Taxonomy" id="2602574"/>
    <lineage>
        <taxon>Bacteria</taxon>
        <taxon>Pseudomonadati</taxon>
        <taxon>Pseudomonadota</taxon>
        <taxon>Alphaproteobacteria</taxon>
        <taxon>Rickettsiales</taxon>
        <taxon>Candidatus Midichloriaceae</taxon>
        <taxon>Candidatus Aquarickettsia</taxon>
    </lineage>
</organism>
<dbReference type="EMBL" id="RXFM01000044">
    <property type="protein sequence ID" value="RST66239.1"/>
    <property type="molecule type" value="Genomic_DNA"/>
</dbReference>
<gene>
    <name evidence="2" type="ORF">EIC27_03735</name>
</gene>
<comment type="caution">
    <text evidence="2">The sequence shown here is derived from an EMBL/GenBank/DDBJ whole genome shotgun (WGS) entry which is preliminary data.</text>
</comment>
<name>A0A3S0FNK7_9RICK</name>